<accession>D5GZ90</accession>
<dbReference type="Proteomes" id="UP000002371">
    <property type="component" value="Chromosome"/>
</dbReference>
<dbReference type="AlphaFoldDB" id="D5GZ90"/>
<dbReference type="PANTHER" id="PTHR38146">
    <property type="entry name" value="30S RIBOSOMAL PROTEIN S12, CHLOROPLASTIC"/>
    <property type="match status" value="1"/>
</dbReference>
<gene>
    <name evidence="1" type="ordered locus">LCRIS_01652</name>
</gene>
<organism evidence="1 2">
    <name type="scientific">Lactobacillus crispatus (strain ST1)</name>
    <dbReference type="NCBI Taxonomy" id="748671"/>
    <lineage>
        <taxon>Bacteria</taxon>
        <taxon>Bacillati</taxon>
        <taxon>Bacillota</taxon>
        <taxon>Bacilli</taxon>
        <taxon>Lactobacillales</taxon>
        <taxon>Lactobacillaceae</taxon>
        <taxon>Lactobacillus</taxon>
    </lineage>
</organism>
<sequence length="144" mass="16387">MEFHSPLLHSRKTVSDAVPRLSRGLSHQTYSSACARFTPNKSGQRLPPTYYRGCWHVVSRDFLVDYRQIKASYYLYPSSPTTELYDPKTFFTHAALLHQTCVHCGRFPTAASRMSLGRVSVPMWPISLSTRLCIIALVSLYLTN</sequence>
<proteinExistence type="predicted"/>
<name>D5GZ90_LACCS</name>
<dbReference type="KEGG" id="lcr:LCRIS_01652"/>
<dbReference type="HOGENOM" id="CLU_149962_0_0_9"/>
<evidence type="ECO:0000313" key="1">
    <source>
        <dbReference type="EMBL" id="CBL51099.1"/>
    </source>
</evidence>
<dbReference type="PANTHER" id="PTHR38146:SF8">
    <property type="entry name" value="TIFY DOMAIN-CONTAINING PROTEIN"/>
    <property type="match status" value="1"/>
</dbReference>
<dbReference type="EMBL" id="FN692037">
    <property type="protein sequence ID" value="CBL51099.1"/>
    <property type="molecule type" value="Genomic_DNA"/>
</dbReference>
<reference evidence="1 2" key="1">
    <citation type="journal article" date="2010" name="J. Bacteriol.">
        <title>Genome sequence of Lactobacillus crispatus ST1.</title>
        <authorList>
            <person name="Ojala T."/>
            <person name="Kuparinen V."/>
            <person name="Koskinen J.P."/>
            <person name="Alatalo E."/>
            <person name="Holm L."/>
            <person name="Auvinen P."/>
            <person name="Edelman S."/>
            <person name="Westerlund-Wikstrom B."/>
            <person name="Korhonen T.K."/>
            <person name="Paulin L."/>
            <person name="Kankainen M."/>
        </authorList>
    </citation>
    <scope>NUCLEOTIDE SEQUENCE [LARGE SCALE GENOMIC DNA]</scope>
    <source>
        <strain evidence="1 2">ST1</strain>
    </source>
</reference>
<reference key="2">
    <citation type="submission" date="2010-03" db="EMBL/GenBank/DDBJ databases">
        <title>Genome Sequence of Lactobacillus crispatus ST1.</title>
        <authorList>
            <person name="Ojala T."/>
            <person name="Kuparinen V."/>
            <person name="Koskinen J.P."/>
            <person name="Alatalo E."/>
            <person name="Holm L."/>
            <person name="Auvinen P."/>
            <person name="Edelman S."/>
            <person name="Westerlund-Wikstroem B."/>
            <person name="Korhonen T.K."/>
            <person name="Paulin L."/>
            <person name="Kankainen M."/>
        </authorList>
    </citation>
    <scope>NUCLEOTIDE SEQUENCE</scope>
    <source>
        <strain>ST1</strain>
    </source>
</reference>
<protein>
    <submittedName>
        <fullName evidence="1">PG1 protein, homology to Homo sapiens</fullName>
    </submittedName>
</protein>
<evidence type="ECO:0000313" key="2">
    <source>
        <dbReference type="Proteomes" id="UP000002371"/>
    </source>
</evidence>
<dbReference type="eggNOG" id="ENOG50332MQ">
    <property type="taxonomic scope" value="Bacteria"/>
</dbReference>